<dbReference type="AlphaFoldDB" id="A0A821M7E9"/>
<accession>A0A821M7E9</accession>
<dbReference type="EMBL" id="CAJOBP010042056">
    <property type="protein sequence ID" value="CAF4763159.1"/>
    <property type="molecule type" value="Genomic_DNA"/>
</dbReference>
<keyword evidence="2" id="KW-1185">Reference proteome</keyword>
<protein>
    <submittedName>
        <fullName evidence="1">Uncharacterized protein</fullName>
    </submittedName>
</protein>
<dbReference type="Proteomes" id="UP000663873">
    <property type="component" value="Unassembled WGS sequence"/>
</dbReference>
<reference evidence="1" key="1">
    <citation type="submission" date="2021-02" db="EMBL/GenBank/DDBJ databases">
        <authorList>
            <person name="Nowell W R."/>
        </authorList>
    </citation>
    <scope>NUCLEOTIDE SEQUENCE</scope>
</reference>
<comment type="caution">
    <text evidence="1">The sequence shown here is derived from an EMBL/GenBank/DDBJ whole genome shotgun (WGS) entry which is preliminary data.</text>
</comment>
<organism evidence="1 2">
    <name type="scientific">Rotaria socialis</name>
    <dbReference type="NCBI Taxonomy" id="392032"/>
    <lineage>
        <taxon>Eukaryota</taxon>
        <taxon>Metazoa</taxon>
        <taxon>Spiralia</taxon>
        <taxon>Gnathifera</taxon>
        <taxon>Rotifera</taxon>
        <taxon>Eurotatoria</taxon>
        <taxon>Bdelloidea</taxon>
        <taxon>Philodinida</taxon>
        <taxon>Philodinidae</taxon>
        <taxon>Rotaria</taxon>
    </lineage>
</organism>
<evidence type="ECO:0000313" key="1">
    <source>
        <dbReference type="EMBL" id="CAF4763159.1"/>
    </source>
</evidence>
<proteinExistence type="predicted"/>
<evidence type="ECO:0000313" key="2">
    <source>
        <dbReference type="Proteomes" id="UP000663873"/>
    </source>
</evidence>
<gene>
    <name evidence="1" type="ORF">UJA718_LOCUS39542</name>
</gene>
<sequence length="109" mass="12636">MISFDLFDFSDLLYLMCCTIDNHLSEGAIFQNSTVKPSESSLVLLKRDKIKLNAFPSDLNQLITDIRTQLPLCIHYRTTDSVRQIKDYILSELKTKFETEIAFLRSAHF</sequence>
<name>A0A821M7E9_9BILA</name>